<protein>
    <recommendedName>
        <fullName evidence="2">histidine kinase</fullName>
        <ecNumber evidence="2">2.7.13.3</ecNumber>
    </recommendedName>
</protein>
<evidence type="ECO:0000259" key="9">
    <source>
        <dbReference type="PROSITE" id="PS50109"/>
    </source>
</evidence>
<keyword evidence="11" id="KW-1185">Reference proteome</keyword>
<evidence type="ECO:0000256" key="1">
    <source>
        <dbReference type="ARBA" id="ARBA00000085"/>
    </source>
</evidence>
<dbReference type="Pfam" id="PF00512">
    <property type="entry name" value="HisKA"/>
    <property type="match status" value="1"/>
</dbReference>
<dbReference type="InterPro" id="IPR050428">
    <property type="entry name" value="TCS_sensor_his_kinase"/>
</dbReference>
<dbReference type="SUPFAM" id="SSF55874">
    <property type="entry name" value="ATPase domain of HSP90 chaperone/DNA topoisomerase II/histidine kinase"/>
    <property type="match status" value="1"/>
</dbReference>
<evidence type="ECO:0000256" key="4">
    <source>
        <dbReference type="ARBA" id="ARBA00022679"/>
    </source>
</evidence>
<feature type="domain" description="Histidine kinase" evidence="9">
    <location>
        <begin position="191"/>
        <end position="390"/>
    </location>
</feature>
<keyword evidence="7 8" id="KW-1133">Transmembrane helix</keyword>
<keyword evidence="4" id="KW-0808">Transferase</keyword>
<accession>A0ABQ1WNA9</accession>
<keyword evidence="6 10" id="KW-0418">Kinase</keyword>
<feature type="transmembrane region" description="Helical" evidence="8">
    <location>
        <begin position="106"/>
        <end position="129"/>
    </location>
</feature>
<evidence type="ECO:0000313" key="11">
    <source>
        <dbReference type="Proteomes" id="UP000605733"/>
    </source>
</evidence>
<evidence type="ECO:0000256" key="2">
    <source>
        <dbReference type="ARBA" id="ARBA00012438"/>
    </source>
</evidence>
<comment type="caution">
    <text evidence="10">The sequence shown here is derived from an EMBL/GenBank/DDBJ whole genome shotgun (WGS) entry which is preliminary data.</text>
</comment>
<sequence length="390" mass="45636">MLDEIYDSMDDGLENQKMLVIRNARQRDTVQTKTDFGDGYFTLHEISESTALKFKDSYRDTLMYMQNEKDFEPVRLLESVFKREDQYYKVKIITSMVEEDDLVEDLLFSIIWLYVGLILSILILNNLILKKVWNPFYKLIENLKNFKIENDSKIELENSKIDEFNTLNENIENLITKSVKSYQDQKQFIENASHELQTPIAISINKLELLLEDNDLKVSQANRIVTVIENLERLSRFNQSLLLLSKIENKQFTELQEVNFNQLTQKIVDNFEDLLHHKNVDIIIENIEDLKFSMNPDLAQILLTNLIKNSILHNSDSANIKISLRSHSWQISNKGSHTLEEQDLFTRFQKVNDTSSSSGLGLAISKAIADTYQLKLSYIYREVHIFKIDF</sequence>
<keyword evidence="3" id="KW-0597">Phosphoprotein</keyword>
<comment type="catalytic activity">
    <reaction evidence="1">
        <text>ATP + protein L-histidine = ADP + protein N-phospho-L-histidine.</text>
        <dbReference type="EC" id="2.7.13.3"/>
    </reaction>
</comment>
<keyword evidence="8" id="KW-0472">Membrane</keyword>
<dbReference type="PROSITE" id="PS50109">
    <property type="entry name" value="HIS_KIN"/>
    <property type="match status" value="1"/>
</dbReference>
<evidence type="ECO:0000256" key="3">
    <source>
        <dbReference type="ARBA" id="ARBA00022553"/>
    </source>
</evidence>
<evidence type="ECO:0000313" key="10">
    <source>
        <dbReference type="EMBL" id="GGG38514.1"/>
    </source>
</evidence>
<dbReference type="GO" id="GO:0016301">
    <property type="term" value="F:kinase activity"/>
    <property type="evidence" value="ECO:0007669"/>
    <property type="project" value="UniProtKB-KW"/>
</dbReference>
<evidence type="ECO:0000256" key="7">
    <source>
        <dbReference type="ARBA" id="ARBA00022989"/>
    </source>
</evidence>
<gene>
    <name evidence="10" type="ORF">GCM10011532_22890</name>
</gene>
<evidence type="ECO:0000256" key="8">
    <source>
        <dbReference type="SAM" id="Phobius"/>
    </source>
</evidence>
<dbReference type="PANTHER" id="PTHR45436:SF5">
    <property type="entry name" value="SENSOR HISTIDINE KINASE TRCS"/>
    <property type="match status" value="1"/>
</dbReference>
<dbReference type="PANTHER" id="PTHR45436">
    <property type="entry name" value="SENSOR HISTIDINE KINASE YKOH"/>
    <property type="match status" value="1"/>
</dbReference>
<dbReference type="InterPro" id="IPR005467">
    <property type="entry name" value="His_kinase_dom"/>
</dbReference>
<dbReference type="InterPro" id="IPR003661">
    <property type="entry name" value="HisK_dim/P_dom"/>
</dbReference>
<keyword evidence="5 8" id="KW-0812">Transmembrane</keyword>
<dbReference type="InterPro" id="IPR036890">
    <property type="entry name" value="HATPase_C_sf"/>
</dbReference>
<reference evidence="11" key="1">
    <citation type="journal article" date="2019" name="Int. J. Syst. Evol. Microbiol.">
        <title>The Global Catalogue of Microorganisms (GCM) 10K type strain sequencing project: providing services to taxonomists for standard genome sequencing and annotation.</title>
        <authorList>
            <consortium name="The Broad Institute Genomics Platform"/>
            <consortium name="The Broad Institute Genome Sequencing Center for Infectious Disease"/>
            <person name="Wu L."/>
            <person name="Ma J."/>
        </authorList>
    </citation>
    <scope>NUCLEOTIDE SEQUENCE [LARGE SCALE GENOMIC DNA]</scope>
    <source>
        <strain evidence="11">CGMCC 1.15422</strain>
    </source>
</reference>
<dbReference type="Gene3D" id="1.10.287.130">
    <property type="match status" value="1"/>
</dbReference>
<evidence type="ECO:0000256" key="5">
    <source>
        <dbReference type="ARBA" id="ARBA00022692"/>
    </source>
</evidence>
<dbReference type="InterPro" id="IPR036097">
    <property type="entry name" value="HisK_dim/P_sf"/>
</dbReference>
<dbReference type="InterPro" id="IPR003594">
    <property type="entry name" value="HATPase_dom"/>
</dbReference>
<organism evidence="10 11">
    <name type="scientific">Christiangramia forsetii</name>
    <dbReference type="NCBI Taxonomy" id="411153"/>
    <lineage>
        <taxon>Bacteria</taxon>
        <taxon>Pseudomonadati</taxon>
        <taxon>Bacteroidota</taxon>
        <taxon>Flavobacteriia</taxon>
        <taxon>Flavobacteriales</taxon>
        <taxon>Flavobacteriaceae</taxon>
        <taxon>Christiangramia</taxon>
    </lineage>
</organism>
<dbReference type="SMART" id="SM00388">
    <property type="entry name" value="HisKA"/>
    <property type="match status" value="1"/>
</dbReference>
<evidence type="ECO:0000256" key="6">
    <source>
        <dbReference type="ARBA" id="ARBA00022777"/>
    </source>
</evidence>
<dbReference type="Pfam" id="PF02518">
    <property type="entry name" value="HATPase_c"/>
    <property type="match status" value="1"/>
</dbReference>
<dbReference type="Proteomes" id="UP000605733">
    <property type="component" value="Unassembled WGS sequence"/>
</dbReference>
<dbReference type="SUPFAM" id="SSF47384">
    <property type="entry name" value="Homodimeric domain of signal transducing histidine kinase"/>
    <property type="match status" value="1"/>
</dbReference>
<proteinExistence type="predicted"/>
<dbReference type="EMBL" id="BMIX01000004">
    <property type="protein sequence ID" value="GGG38514.1"/>
    <property type="molecule type" value="Genomic_DNA"/>
</dbReference>
<dbReference type="Gene3D" id="3.30.565.10">
    <property type="entry name" value="Histidine kinase-like ATPase, C-terminal domain"/>
    <property type="match status" value="1"/>
</dbReference>
<dbReference type="EC" id="2.7.13.3" evidence="2"/>
<name>A0ABQ1WNA9_9FLAO</name>